<accession>A0AA88A647</accession>
<sequence>MCDAEILDELTTSRGEFKVRTVSFSEDRGRQIHPDVVAETE</sequence>
<keyword evidence="2" id="KW-1185">Reference proteome</keyword>
<dbReference type="AlphaFoldDB" id="A0AA88A647"/>
<evidence type="ECO:0000313" key="1">
    <source>
        <dbReference type="EMBL" id="GMN50069.1"/>
    </source>
</evidence>
<name>A0AA88A647_FICCA</name>
<reference evidence="1" key="1">
    <citation type="submission" date="2023-07" db="EMBL/GenBank/DDBJ databases">
        <title>draft genome sequence of fig (Ficus carica).</title>
        <authorList>
            <person name="Takahashi T."/>
            <person name="Nishimura K."/>
        </authorList>
    </citation>
    <scope>NUCLEOTIDE SEQUENCE</scope>
</reference>
<comment type="caution">
    <text evidence="1">The sequence shown here is derived from an EMBL/GenBank/DDBJ whole genome shotgun (WGS) entry which is preliminary data.</text>
</comment>
<dbReference type="Proteomes" id="UP001187192">
    <property type="component" value="Unassembled WGS sequence"/>
</dbReference>
<proteinExistence type="predicted"/>
<organism evidence="1 2">
    <name type="scientific">Ficus carica</name>
    <name type="common">Common fig</name>
    <dbReference type="NCBI Taxonomy" id="3494"/>
    <lineage>
        <taxon>Eukaryota</taxon>
        <taxon>Viridiplantae</taxon>
        <taxon>Streptophyta</taxon>
        <taxon>Embryophyta</taxon>
        <taxon>Tracheophyta</taxon>
        <taxon>Spermatophyta</taxon>
        <taxon>Magnoliopsida</taxon>
        <taxon>eudicotyledons</taxon>
        <taxon>Gunneridae</taxon>
        <taxon>Pentapetalae</taxon>
        <taxon>rosids</taxon>
        <taxon>fabids</taxon>
        <taxon>Rosales</taxon>
        <taxon>Moraceae</taxon>
        <taxon>Ficeae</taxon>
        <taxon>Ficus</taxon>
    </lineage>
</organism>
<evidence type="ECO:0000313" key="2">
    <source>
        <dbReference type="Proteomes" id="UP001187192"/>
    </source>
</evidence>
<protein>
    <submittedName>
        <fullName evidence="1">Uncharacterized protein</fullName>
    </submittedName>
</protein>
<dbReference type="EMBL" id="BTGU01000032">
    <property type="protein sequence ID" value="GMN50069.1"/>
    <property type="molecule type" value="Genomic_DNA"/>
</dbReference>
<gene>
    <name evidence="1" type="ORF">TIFTF001_019240</name>
</gene>